<dbReference type="PANTHER" id="PTHR30250:SF10">
    <property type="entry name" value="LIPOPOLYSACCHARIDE BIOSYNTHESIS PROTEIN WZXC"/>
    <property type="match status" value="1"/>
</dbReference>
<accession>A0ABX1MHE4</accession>
<protein>
    <submittedName>
        <fullName evidence="8">Oligosaccharide flippase family protein</fullName>
    </submittedName>
</protein>
<feature type="transmembrane region" description="Helical" evidence="7">
    <location>
        <begin position="283"/>
        <end position="305"/>
    </location>
</feature>
<dbReference type="Pfam" id="PF13440">
    <property type="entry name" value="Polysacc_synt_3"/>
    <property type="match status" value="1"/>
</dbReference>
<sequence>MSLRQSIHSSSMWLVGSNLTGQVLQFAFGIVLARLLVPADFGKIVTIQVFTGFVGLFASGGMGQALIRAKLVEDADWHVVFSLQLAIGIAVFTSFFAIAPLFSEWFHDPIYESLLRVSALSFLMRPFLNMQTIWLNREMRFKEATTRGLIASIASNLISIAMAASGFGVWSLVVGGLLGSVIQIALLYPLTPVQPRLNFDRRIARVHSTFGIKITLNDFISYMRQQICNLIITKLAGAGTVGLFNKGESLSKLPFTAISGPIYQPVLRTMAENQDDPDRVKYLFFRMISLLMVYTLPIYVGLWWLADPFIQTLYGPKWAASAVPLEILAPLGLLYCIGHPCGAVLAAMNWVGREVVVQAITLIIVAIGCYIGLEWGLAGVAFGIVISQIYATIHMYFLASRCIRAKLRELIAAMVPGLMLNAVLIATLAFVSMIFPTALRNESQTLYLLVSTISGALAYTISFLYFPPGDLSNESRRWKERLHLA</sequence>
<feature type="transmembrane region" description="Helical" evidence="7">
    <location>
        <begin position="12"/>
        <end position="33"/>
    </location>
</feature>
<comment type="caution">
    <text evidence="8">The sequence shown here is derived from an EMBL/GenBank/DDBJ whole genome shotgun (WGS) entry which is preliminary data.</text>
</comment>
<evidence type="ECO:0000256" key="2">
    <source>
        <dbReference type="ARBA" id="ARBA00007430"/>
    </source>
</evidence>
<feature type="transmembrane region" description="Helical" evidence="7">
    <location>
        <begin position="325"/>
        <end position="348"/>
    </location>
</feature>
<feature type="transmembrane region" description="Helical" evidence="7">
    <location>
        <begin position="79"/>
        <end position="102"/>
    </location>
</feature>
<feature type="transmembrane region" description="Helical" evidence="7">
    <location>
        <begin position="147"/>
        <end position="164"/>
    </location>
</feature>
<reference evidence="8 9" key="1">
    <citation type="submission" date="2019-12" db="EMBL/GenBank/DDBJ databases">
        <title>Comparative genomics gives insights into the taxonomy of the Azoarcus-Aromatoleum group and reveals separate origins of nif in the plant-associated Azoarcus and non-plant-associated Aromatoleum sub-groups.</title>
        <authorList>
            <person name="Lafos M."/>
            <person name="Maluk M."/>
            <person name="Batista M."/>
            <person name="Junghare M."/>
            <person name="Carmona M."/>
            <person name="Faoro H."/>
            <person name="Cruz L.M."/>
            <person name="Battistoni F."/>
            <person name="De Souza E."/>
            <person name="Pedrosa F."/>
            <person name="Chen W.-M."/>
            <person name="Poole P.S."/>
            <person name="Dixon R.A."/>
            <person name="James E.K."/>
        </authorList>
    </citation>
    <scope>NUCLEOTIDE SEQUENCE [LARGE SCALE GENOMIC DNA]</scope>
    <source>
        <strain evidence="8 9">ToN1</strain>
    </source>
</reference>
<comment type="subcellular location">
    <subcellularLocation>
        <location evidence="1">Cell membrane</location>
        <topology evidence="1">Multi-pass membrane protein</topology>
    </subcellularLocation>
</comment>
<name>A0ABX1MHE4_9RHOO</name>
<evidence type="ECO:0000256" key="4">
    <source>
        <dbReference type="ARBA" id="ARBA00022692"/>
    </source>
</evidence>
<evidence type="ECO:0000313" key="8">
    <source>
        <dbReference type="EMBL" id="NMF87362.1"/>
    </source>
</evidence>
<keyword evidence="9" id="KW-1185">Reference proteome</keyword>
<keyword evidence="6 7" id="KW-0472">Membrane</keyword>
<dbReference type="PANTHER" id="PTHR30250">
    <property type="entry name" value="PST FAMILY PREDICTED COLANIC ACID TRANSPORTER"/>
    <property type="match status" value="1"/>
</dbReference>
<evidence type="ECO:0000256" key="5">
    <source>
        <dbReference type="ARBA" id="ARBA00022989"/>
    </source>
</evidence>
<evidence type="ECO:0000256" key="1">
    <source>
        <dbReference type="ARBA" id="ARBA00004651"/>
    </source>
</evidence>
<feature type="transmembrane region" description="Helical" evidence="7">
    <location>
        <begin position="114"/>
        <end position="135"/>
    </location>
</feature>
<organism evidence="8 9">
    <name type="scientific">Aromatoleum petrolei</name>
    <dbReference type="NCBI Taxonomy" id="76116"/>
    <lineage>
        <taxon>Bacteria</taxon>
        <taxon>Pseudomonadati</taxon>
        <taxon>Pseudomonadota</taxon>
        <taxon>Betaproteobacteria</taxon>
        <taxon>Rhodocyclales</taxon>
        <taxon>Rhodocyclaceae</taxon>
        <taxon>Aromatoleum</taxon>
    </lineage>
</organism>
<feature type="transmembrane region" description="Helical" evidence="7">
    <location>
        <begin position="170"/>
        <end position="191"/>
    </location>
</feature>
<feature type="transmembrane region" description="Helical" evidence="7">
    <location>
        <begin position="410"/>
        <end position="434"/>
    </location>
</feature>
<dbReference type="InterPro" id="IPR050833">
    <property type="entry name" value="Poly_Biosynth_Transport"/>
</dbReference>
<keyword evidence="5 7" id="KW-1133">Transmembrane helix</keyword>
<keyword evidence="4 7" id="KW-0812">Transmembrane</keyword>
<dbReference type="CDD" id="cd13127">
    <property type="entry name" value="MATE_tuaB_like"/>
    <property type="match status" value="1"/>
</dbReference>
<dbReference type="EMBL" id="WTVR01000004">
    <property type="protein sequence ID" value="NMF87362.1"/>
    <property type="molecule type" value="Genomic_DNA"/>
</dbReference>
<feature type="transmembrane region" description="Helical" evidence="7">
    <location>
        <begin position="446"/>
        <end position="466"/>
    </location>
</feature>
<evidence type="ECO:0000256" key="3">
    <source>
        <dbReference type="ARBA" id="ARBA00022475"/>
    </source>
</evidence>
<evidence type="ECO:0000256" key="7">
    <source>
        <dbReference type="SAM" id="Phobius"/>
    </source>
</evidence>
<dbReference type="Proteomes" id="UP000652074">
    <property type="component" value="Unassembled WGS sequence"/>
</dbReference>
<proteinExistence type="inferred from homology"/>
<evidence type="ECO:0000256" key="6">
    <source>
        <dbReference type="ARBA" id="ARBA00023136"/>
    </source>
</evidence>
<feature type="transmembrane region" description="Helical" evidence="7">
    <location>
        <begin position="379"/>
        <end position="398"/>
    </location>
</feature>
<keyword evidence="3" id="KW-1003">Cell membrane</keyword>
<evidence type="ECO:0000313" key="9">
    <source>
        <dbReference type="Proteomes" id="UP000652074"/>
    </source>
</evidence>
<gene>
    <name evidence="8" type="ORF">GPA26_02595</name>
</gene>
<feature type="transmembrane region" description="Helical" evidence="7">
    <location>
        <begin position="355"/>
        <end position="373"/>
    </location>
</feature>
<comment type="similarity">
    <text evidence="2">Belongs to the polysaccharide synthase family.</text>
</comment>
<feature type="transmembrane region" description="Helical" evidence="7">
    <location>
        <begin position="45"/>
        <end position="67"/>
    </location>
</feature>